<dbReference type="RefSeq" id="WP_204058303.1">
    <property type="nucleotide sequence ID" value="NZ_BAAAGP010000014.1"/>
</dbReference>
<feature type="chain" id="PRO_5047520752" evidence="2">
    <location>
        <begin position="20"/>
        <end position="225"/>
    </location>
</feature>
<organism evidence="4 5">
    <name type="scientific">Microbispora corallina</name>
    <dbReference type="NCBI Taxonomy" id="83302"/>
    <lineage>
        <taxon>Bacteria</taxon>
        <taxon>Bacillati</taxon>
        <taxon>Actinomycetota</taxon>
        <taxon>Actinomycetes</taxon>
        <taxon>Streptosporangiales</taxon>
        <taxon>Streptosporangiaceae</taxon>
        <taxon>Microbispora</taxon>
    </lineage>
</organism>
<feature type="signal peptide" evidence="2">
    <location>
        <begin position="1"/>
        <end position="19"/>
    </location>
</feature>
<evidence type="ECO:0000259" key="3">
    <source>
        <dbReference type="PROSITE" id="PS50213"/>
    </source>
</evidence>
<evidence type="ECO:0000313" key="5">
    <source>
        <dbReference type="Proteomes" id="UP000603904"/>
    </source>
</evidence>
<feature type="compositionally biased region" description="Low complexity" evidence="1">
    <location>
        <begin position="30"/>
        <end position="70"/>
    </location>
</feature>
<feature type="domain" description="FAS1" evidence="3">
    <location>
        <begin position="93"/>
        <end position="222"/>
    </location>
</feature>
<dbReference type="InterPro" id="IPR036378">
    <property type="entry name" value="FAS1_dom_sf"/>
</dbReference>
<dbReference type="Pfam" id="PF02469">
    <property type="entry name" value="Fasciclin"/>
    <property type="match status" value="1"/>
</dbReference>
<sequence length="225" mass="22611">MKTRLLALSTLTVALSLCAACGGQGNGKSAAPAAANETATDTVSETASAETSAATESASPGASPGASPSASPFGAGCASFPASGRGSLTQLASEPVATALGSVPSLSTLASAVKKAGLVETLNSAQDITIFAPTNEAFDKLPKKKLNQTLSDRKALTTLLSYHVAKGRKTPADLQSGKITTLQGTDLTVTGSGQNYKINDANVLCGDVPTRNATVYVIDKVLLPK</sequence>
<proteinExistence type="predicted"/>
<gene>
    <name evidence="4" type="ORF">Mco01_39190</name>
</gene>
<name>A0ABQ4G1K1_9ACTN</name>
<dbReference type="PANTHER" id="PTHR10900">
    <property type="entry name" value="PERIOSTIN-RELATED"/>
    <property type="match status" value="1"/>
</dbReference>
<protein>
    <submittedName>
        <fullName evidence="4">Lipoprotein</fullName>
    </submittedName>
</protein>
<dbReference type="Proteomes" id="UP000603904">
    <property type="component" value="Unassembled WGS sequence"/>
</dbReference>
<keyword evidence="5" id="KW-1185">Reference proteome</keyword>
<dbReference type="SMART" id="SM00554">
    <property type="entry name" value="FAS1"/>
    <property type="match status" value="1"/>
</dbReference>
<dbReference type="InterPro" id="IPR050904">
    <property type="entry name" value="Adhesion/Biosynth-related"/>
</dbReference>
<dbReference type="EMBL" id="BOOC01000017">
    <property type="protein sequence ID" value="GIH40919.1"/>
    <property type="molecule type" value="Genomic_DNA"/>
</dbReference>
<evidence type="ECO:0000256" key="2">
    <source>
        <dbReference type="SAM" id="SignalP"/>
    </source>
</evidence>
<keyword evidence="4" id="KW-0449">Lipoprotein</keyword>
<dbReference type="SUPFAM" id="SSF82153">
    <property type="entry name" value="FAS1 domain"/>
    <property type="match status" value="1"/>
</dbReference>
<feature type="region of interest" description="Disordered" evidence="1">
    <location>
        <begin position="29"/>
        <end position="70"/>
    </location>
</feature>
<accession>A0ABQ4G1K1</accession>
<evidence type="ECO:0000313" key="4">
    <source>
        <dbReference type="EMBL" id="GIH40919.1"/>
    </source>
</evidence>
<keyword evidence="2" id="KW-0732">Signal</keyword>
<comment type="caution">
    <text evidence="4">The sequence shown here is derived from an EMBL/GenBank/DDBJ whole genome shotgun (WGS) entry which is preliminary data.</text>
</comment>
<dbReference type="PROSITE" id="PS50213">
    <property type="entry name" value="FAS1"/>
    <property type="match status" value="1"/>
</dbReference>
<dbReference type="Gene3D" id="2.30.180.10">
    <property type="entry name" value="FAS1 domain"/>
    <property type="match status" value="1"/>
</dbReference>
<evidence type="ECO:0000256" key="1">
    <source>
        <dbReference type="SAM" id="MobiDB-lite"/>
    </source>
</evidence>
<dbReference type="PANTHER" id="PTHR10900:SF77">
    <property type="entry name" value="FI19380P1"/>
    <property type="match status" value="1"/>
</dbReference>
<reference evidence="4 5" key="1">
    <citation type="submission" date="2021-01" db="EMBL/GenBank/DDBJ databases">
        <title>Whole genome shotgun sequence of Microbispora corallina NBRC 16416.</title>
        <authorList>
            <person name="Komaki H."/>
            <person name="Tamura T."/>
        </authorList>
    </citation>
    <scope>NUCLEOTIDE SEQUENCE [LARGE SCALE GENOMIC DNA]</scope>
    <source>
        <strain evidence="4 5">NBRC 16416</strain>
    </source>
</reference>
<dbReference type="InterPro" id="IPR000782">
    <property type="entry name" value="FAS1_domain"/>
</dbReference>